<dbReference type="EMBL" id="CP041186">
    <property type="protein sequence ID" value="QDG49507.1"/>
    <property type="molecule type" value="Genomic_DNA"/>
</dbReference>
<dbReference type="InterPro" id="IPR045053">
    <property type="entry name" value="MAN-like"/>
</dbReference>
<comment type="similarity">
    <text evidence="5">Belongs to the glycosyl hydrolase 5 (cellulase A) family.</text>
</comment>
<dbReference type="RefSeq" id="WP_141196004.1">
    <property type="nucleotide sequence ID" value="NZ_CP041186.1"/>
</dbReference>
<dbReference type="Gene3D" id="2.60.40.10">
    <property type="entry name" value="Immunoglobulins"/>
    <property type="match status" value="1"/>
</dbReference>
<dbReference type="PROSITE" id="PS51257">
    <property type="entry name" value="PROKAR_LIPOPROTEIN"/>
    <property type="match status" value="1"/>
</dbReference>
<dbReference type="InterPro" id="IPR013783">
    <property type="entry name" value="Ig-like_fold"/>
</dbReference>
<keyword evidence="4 5" id="KW-0326">Glycosidase</keyword>
<evidence type="ECO:0000256" key="1">
    <source>
        <dbReference type="ARBA" id="ARBA00001678"/>
    </source>
</evidence>
<organism evidence="8 9">
    <name type="scientific">Persicimonas caeni</name>
    <dbReference type="NCBI Taxonomy" id="2292766"/>
    <lineage>
        <taxon>Bacteria</taxon>
        <taxon>Deltaproteobacteria</taxon>
        <taxon>Bradymonadales</taxon>
        <taxon>Bradymonadaceae</taxon>
        <taxon>Persicimonas</taxon>
    </lineage>
</organism>
<evidence type="ECO:0000313" key="9">
    <source>
        <dbReference type="Proteomes" id="UP000315995"/>
    </source>
</evidence>
<dbReference type="OrthoDB" id="127163at2"/>
<evidence type="ECO:0000259" key="7">
    <source>
        <dbReference type="Pfam" id="PF00150"/>
    </source>
</evidence>
<dbReference type="GO" id="GO:0004553">
    <property type="term" value="F:hydrolase activity, hydrolyzing O-glycosyl compounds"/>
    <property type="evidence" value="ECO:0007669"/>
    <property type="project" value="InterPro"/>
</dbReference>
<protein>
    <recommendedName>
        <fullName evidence="2">mannan endo-1,4-beta-mannosidase</fullName>
        <ecNumber evidence="2">3.2.1.78</ecNumber>
    </recommendedName>
</protein>
<dbReference type="SUPFAM" id="SSF51445">
    <property type="entry name" value="(Trans)glycosidases"/>
    <property type="match status" value="1"/>
</dbReference>
<dbReference type="Gene3D" id="3.20.20.80">
    <property type="entry name" value="Glycosidases"/>
    <property type="match status" value="1"/>
</dbReference>
<accession>A0A4Y6PNB2</accession>
<comment type="catalytic activity">
    <reaction evidence="1">
        <text>Random hydrolysis of (1-&gt;4)-beta-D-mannosidic linkages in mannans, galactomannans and glucomannans.</text>
        <dbReference type="EC" id="3.2.1.78"/>
    </reaction>
</comment>
<reference evidence="8 9" key="1">
    <citation type="submission" date="2019-06" db="EMBL/GenBank/DDBJ databases">
        <title>Persicimonas caeni gen. nov., sp. nov., a predatory bacterium isolated from solar saltern.</title>
        <authorList>
            <person name="Wang S."/>
        </authorList>
    </citation>
    <scope>NUCLEOTIDE SEQUENCE [LARGE SCALE GENOMIC DNA]</scope>
    <source>
        <strain evidence="8 9">YN101</strain>
    </source>
</reference>
<feature type="domain" description="Glycoside hydrolase family 5" evidence="7">
    <location>
        <begin position="162"/>
        <end position="418"/>
    </location>
</feature>
<dbReference type="InterPro" id="IPR001547">
    <property type="entry name" value="Glyco_hydro_5"/>
</dbReference>
<evidence type="ECO:0000256" key="6">
    <source>
        <dbReference type="SAM" id="SignalP"/>
    </source>
</evidence>
<dbReference type="InterPro" id="IPR017853">
    <property type="entry name" value="GH"/>
</dbReference>
<dbReference type="AlphaFoldDB" id="A0A4Y6PNB2"/>
<proteinExistence type="inferred from homology"/>
<dbReference type="GO" id="GO:0000272">
    <property type="term" value="P:polysaccharide catabolic process"/>
    <property type="evidence" value="ECO:0007669"/>
    <property type="project" value="InterPro"/>
</dbReference>
<feature type="signal peptide" evidence="6">
    <location>
        <begin position="1"/>
        <end position="20"/>
    </location>
</feature>
<gene>
    <name evidence="8" type="ORF">FIV42_01770</name>
</gene>
<dbReference type="PANTHER" id="PTHR31451">
    <property type="match status" value="1"/>
</dbReference>
<dbReference type="EC" id="3.2.1.78" evidence="2"/>
<keyword evidence="6" id="KW-0732">Signal</keyword>
<evidence type="ECO:0000256" key="4">
    <source>
        <dbReference type="ARBA" id="ARBA00023295"/>
    </source>
</evidence>
<accession>A0A5B8Y0R9</accession>
<name>A0A4Y6PNB2_PERCE</name>
<evidence type="ECO:0000256" key="5">
    <source>
        <dbReference type="RuleBase" id="RU361153"/>
    </source>
</evidence>
<evidence type="ECO:0000256" key="3">
    <source>
        <dbReference type="ARBA" id="ARBA00022801"/>
    </source>
</evidence>
<evidence type="ECO:0000313" key="8">
    <source>
        <dbReference type="EMBL" id="QDG49507.1"/>
    </source>
</evidence>
<evidence type="ECO:0000256" key="2">
    <source>
        <dbReference type="ARBA" id="ARBA00012706"/>
    </source>
</evidence>
<dbReference type="Pfam" id="PF00150">
    <property type="entry name" value="Cellulase"/>
    <property type="match status" value="1"/>
</dbReference>
<feature type="chain" id="PRO_5030106116" description="mannan endo-1,4-beta-mannosidase" evidence="6">
    <location>
        <begin position="21"/>
        <end position="568"/>
    </location>
</feature>
<keyword evidence="9" id="KW-1185">Reference proteome</keyword>
<keyword evidence="3 5" id="KW-0378">Hydrolase</keyword>
<dbReference type="Proteomes" id="UP000315995">
    <property type="component" value="Chromosome"/>
</dbReference>
<sequence>MRKVSLAYISSLLLVTAALAGCASKSDVAEQKPAERVEHVTQYEQYDKVEIALPPGEADATAKFVEPDGDTVVVGAFPDGSDKDGNRRRVRFTPVEVGGYEYTIVEEGGSVLAEGEFRTVASDHPGFVRVDPDGGFPGLEFDDGSPFMLLGENRINIYDPTWNYEKKDIREYVEYMADNGMTTLRVFVFSDCEHEESDDGQQPGCLEPEVGEFDEEVAQRFDEIFEAAEDEGIYVVLVPWAIGFSPEPDTWKSWADNPYNVERGGPAEDRFDFFDDPEVREQAFERIEYVVDRWGYSPNLLAIDLLNEPEWDGEIAETAWTPWARDMAARLERIDPYDHLVTVGPVGLHWNVEGDETKWWADEANDLVQWHRYGPDIYNVHDLAAELTMRVEQTRRYGKPIFCGEFAYGGEGKPYDHTQVGIWSLTMSGAGALAHSAPQFNVDSDHPMTPQRARHFAVLDRFMKPLLTRAPLRADDVVEHPDGTKRWTLRGERAVALWLMDDRKSYGESVTDTTVDLELPAGRWKVEWVDDVTGEIVHTTTVGTFGEAVELQVPEFERHIAARLWKVA</sequence>